<comment type="similarity">
    <text evidence="3 10 13">Belongs to the IPP transferase family.</text>
</comment>
<dbReference type="Pfam" id="PF01715">
    <property type="entry name" value="IPPT"/>
    <property type="match status" value="1"/>
</dbReference>
<dbReference type="Proteomes" id="UP000298324">
    <property type="component" value="Unassembled WGS sequence"/>
</dbReference>
<evidence type="ECO:0000256" key="12">
    <source>
        <dbReference type="RuleBase" id="RU003784"/>
    </source>
</evidence>
<feature type="binding site" evidence="10">
    <location>
        <begin position="19"/>
        <end position="24"/>
    </location>
    <ligand>
        <name>substrate</name>
    </ligand>
</feature>
<evidence type="ECO:0000313" key="15">
    <source>
        <dbReference type="Proteomes" id="UP000298324"/>
    </source>
</evidence>
<evidence type="ECO:0000313" key="14">
    <source>
        <dbReference type="EMBL" id="TEB06847.1"/>
    </source>
</evidence>
<evidence type="ECO:0000256" key="1">
    <source>
        <dbReference type="ARBA" id="ARBA00001946"/>
    </source>
</evidence>
<dbReference type="Gene3D" id="1.10.20.140">
    <property type="match status" value="1"/>
</dbReference>
<dbReference type="EMBL" id="QFGA01000001">
    <property type="protein sequence ID" value="TEB06847.1"/>
    <property type="molecule type" value="Genomic_DNA"/>
</dbReference>
<evidence type="ECO:0000256" key="11">
    <source>
        <dbReference type="RuleBase" id="RU003783"/>
    </source>
</evidence>
<accession>A0A4Y7REV3</accession>
<protein>
    <recommendedName>
        <fullName evidence="10">tRNA dimethylallyltransferase</fullName>
        <ecNumber evidence="10">2.5.1.75</ecNumber>
    </recommendedName>
    <alternativeName>
        <fullName evidence="10">Dimethylallyl diphosphate:tRNA dimethylallyltransferase</fullName>
        <shortName evidence="10">DMAPP:tRNA dimethylallyltransferase</shortName>
        <shortName evidence="10">DMATase</shortName>
    </alternativeName>
    <alternativeName>
        <fullName evidence="10">Isopentenyl-diphosphate:tRNA isopentenyltransferase</fullName>
        <shortName evidence="10">IPP transferase</shortName>
        <shortName evidence="10">IPPT</shortName>
        <shortName evidence="10">IPTase</shortName>
    </alternativeName>
</protein>
<organism evidence="14 15">
    <name type="scientific">Pelotomaculum schinkii</name>
    <dbReference type="NCBI Taxonomy" id="78350"/>
    <lineage>
        <taxon>Bacteria</taxon>
        <taxon>Bacillati</taxon>
        <taxon>Bacillota</taxon>
        <taxon>Clostridia</taxon>
        <taxon>Eubacteriales</taxon>
        <taxon>Desulfotomaculaceae</taxon>
        <taxon>Pelotomaculum</taxon>
    </lineage>
</organism>
<comment type="cofactor">
    <cofactor evidence="1 10">
        <name>Mg(2+)</name>
        <dbReference type="ChEBI" id="CHEBI:18420"/>
    </cofactor>
</comment>
<comment type="subunit">
    <text evidence="10">Monomer.</text>
</comment>
<evidence type="ECO:0000256" key="3">
    <source>
        <dbReference type="ARBA" id="ARBA00005842"/>
    </source>
</evidence>
<dbReference type="InterPro" id="IPR018022">
    <property type="entry name" value="IPT"/>
</dbReference>
<dbReference type="InterPro" id="IPR039657">
    <property type="entry name" value="Dimethylallyltransferase"/>
</dbReference>
<dbReference type="HAMAP" id="MF_00185">
    <property type="entry name" value="IPP_trans"/>
    <property type="match status" value="1"/>
</dbReference>
<dbReference type="PANTHER" id="PTHR11088">
    <property type="entry name" value="TRNA DIMETHYLALLYLTRANSFERASE"/>
    <property type="match status" value="1"/>
</dbReference>
<comment type="catalytic activity">
    <reaction evidence="9 10 11">
        <text>adenosine(37) in tRNA + dimethylallyl diphosphate = N(6)-dimethylallyladenosine(37) in tRNA + diphosphate</text>
        <dbReference type="Rhea" id="RHEA:26482"/>
        <dbReference type="Rhea" id="RHEA-COMP:10162"/>
        <dbReference type="Rhea" id="RHEA-COMP:10375"/>
        <dbReference type="ChEBI" id="CHEBI:33019"/>
        <dbReference type="ChEBI" id="CHEBI:57623"/>
        <dbReference type="ChEBI" id="CHEBI:74411"/>
        <dbReference type="ChEBI" id="CHEBI:74415"/>
        <dbReference type="EC" id="2.5.1.75"/>
    </reaction>
</comment>
<dbReference type="AlphaFoldDB" id="A0A4Y7REV3"/>
<dbReference type="GO" id="GO:0006400">
    <property type="term" value="P:tRNA modification"/>
    <property type="evidence" value="ECO:0007669"/>
    <property type="project" value="TreeGrafter"/>
</dbReference>
<keyword evidence="15" id="KW-1185">Reference proteome</keyword>
<keyword evidence="5 10" id="KW-0819">tRNA processing</keyword>
<dbReference type="FunFam" id="1.10.20.140:FF:000001">
    <property type="entry name" value="tRNA dimethylallyltransferase"/>
    <property type="match status" value="1"/>
</dbReference>
<feature type="region of interest" description="Interaction with substrate tRNA" evidence="10">
    <location>
        <begin position="42"/>
        <end position="45"/>
    </location>
</feature>
<evidence type="ECO:0000256" key="10">
    <source>
        <dbReference type="HAMAP-Rule" id="MF_00185"/>
    </source>
</evidence>
<reference evidence="14 15" key="1">
    <citation type="journal article" date="2018" name="Environ. Microbiol.">
        <title>Novel energy conservation strategies and behaviour of Pelotomaculum schinkii driving syntrophic propionate catabolism.</title>
        <authorList>
            <person name="Hidalgo-Ahumada C.A.P."/>
            <person name="Nobu M.K."/>
            <person name="Narihiro T."/>
            <person name="Tamaki H."/>
            <person name="Liu W.T."/>
            <person name="Kamagata Y."/>
            <person name="Stams A.J.M."/>
            <person name="Imachi H."/>
            <person name="Sousa D.Z."/>
        </authorList>
    </citation>
    <scope>NUCLEOTIDE SEQUENCE [LARGE SCALE GENOMIC DNA]</scope>
    <source>
        <strain evidence="14 15">HH</strain>
    </source>
</reference>
<dbReference type="GO" id="GO:0005524">
    <property type="term" value="F:ATP binding"/>
    <property type="evidence" value="ECO:0007669"/>
    <property type="project" value="UniProtKB-UniRule"/>
</dbReference>
<dbReference type="EC" id="2.5.1.75" evidence="10"/>
<feature type="site" description="Interaction with substrate tRNA" evidence="10">
    <location>
        <position position="108"/>
    </location>
</feature>
<dbReference type="InterPro" id="IPR027417">
    <property type="entry name" value="P-loop_NTPase"/>
</dbReference>
<comment type="caution">
    <text evidence="10">Lacks conserved residue(s) required for the propagation of feature annotation.</text>
</comment>
<dbReference type="RefSeq" id="WP_190238970.1">
    <property type="nucleotide sequence ID" value="NZ_QFGA01000001.1"/>
</dbReference>
<evidence type="ECO:0000256" key="4">
    <source>
        <dbReference type="ARBA" id="ARBA00022679"/>
    </source>
</evidence>
<dbReference type="PANTHER" id="PTHR11088:SF60">
    <property type="entry name" value="TRNA DIMETHYLALLYLTRANSFERASE"/>
    <property type="match status" value="1"/>
</dbReference>
<dbReference type="GO" id="GO:0052381">
    <property type="term" value="F:tRNA dimethylallyltransferase activity"/>
    <property type="evidence" value="ECO:0007669"/>
    <property type="project" value="UniProtKB-UniRule"/>
</dbReference>
<comment type="caution">
    <text evidence="14">The sequence shown here is derived from an EMBL/GenBank/DDBJ whole genome shotgun (WGS) entry which is preliminary data.</text>
</comment>
<evidence type="ECO:0000256" key="6">
    <source>
        <dbReference type="ARBA" id="ARBA00022741"/>
    </source>
</evidence>
<evidence type="ECO:0000256" key="5">
    <source>
        <dbReference type="ARBA" id="ARBA00022694"/>
    </source>
</evidence>
<evidence type="ECO:0000256" key="7">
    <source>
        <dbReference type="ARBA" id="ARBA00022840"/>
    </source>
</evidence>
<dbReference type="NCBIfam" id="TIGR00174">
    <property type="entry name" value="miaA"/>
    <property type="match status" value="1"/>
</dbReference>
<dbReference type="SUPFAM" id="SSF52540">
    <property type="entry name" value="P-loop containing nucleoside triphosphate hydrolases"/>
    <property type="match status" value="2"/>
</dbReference>
<keyword evidence="7 10" id="KW-0067">ATP-binding</keyword>
<name>A0A4Y7REV3_9FIRM</name>
<feature type="binding site" evidence="10">
    <location>
        <begin position="17"/>
        <end position="24"/>
    </location>
    <ligand>
        <name>ATP</name>
        <dbReference type="ChEBI" id="CHEBI:30616"/>
    </ligand>
</feature>
<keyword evidence="8 10" id="KW-0460">Magnesium</keyword>
<dbReference type="Gene3D" id="3.40.50.300">
    <property type="entry name" value="P-loop containing nucleotide triphosphate hydrolases"/>
    <property type="match status" value="1"/>
</dbReference>
<gene>
    <name evidence="10 14" type="primary">miaA</name>
    <name evidence="14" type="ORF">Psch_00380</name>
</gene>
<evidence type="ECO:0000256" key="13">
    <source>
        <dbReference type="RuleBase" id="RU003785"/>
    </source>
</evidence>
<feature type="site" description="Interaction with substrate tRNA" evidence="10">
    <location>
        <position position="131"/>
    </location>
</feature>
<keyword evidence="4 10" id="KW-0808">Transferase</keyword>
<evidence type="ECO:0000256" key="9">
    <source>
        <dbReference type="ARBA" id="ARBA00049563"/>
    </source>
</evidence>
<evidence type="ECO:0000256" key="8">
    <source>
        <dbReference type="ARBA" id="ARBA00022842"/>
    </source>
</evidence>
<keyword evidence="6 10" id="KW-0547">Nucleotide-binding</keyword>
<comment type="function">
    <text evidence="2 10 12">Catalyzes the transfer of a dimethylallyl group onto the adenine at position 37 in tRNAs that read codons beginning with uridine, leading to the formation of N6-(dimethylallyl)adenosine (i(6)A).</text>
</comment>
<evidence type="ECO:0000256" key="2">
    <source>
        <dbReference type="ARBA" id="ARBA00003213"/>
    </source>
</evidence>
<proteinExistence type="inferred from homology"/>
<sequence length="318" mass="36130">MKDKAENAMEPLIVITGPTATGKSEVGVLVAEHVGGEIISADSMLLYRHMDIGTAKPTLAERRGIPHHMIDIAEPDQEYSAALYQKEARHLITEILLRRNLPILVGGTGLYIKAVIDPYEFGATSSAPALRERLLIEAEQDGYDKLHRSLAEVDPEAAAKLHPRDTRRVIRALEVYYLTGRPASSYMKRNQYHLPLYRLFMFGLNMDRASLYRRIEQRVDAMIAAGLVEEVRRLLETGYSKELNAMRSLGYKEIAAYLTGEISLEQAVELLKRNTRRFAKRQLTWFRRDGRIRWLDIDEFGSLKAVAKEITKSLEGVF</sequence>